<evidence type="ECO:0000313" key="1">
    <source>
        <dbReference type="EMBL" id="CAI2362007.1"/>
    </source>
</evidence>
<comment type="caution">
    <text evidence="1">The sequence shown here is derived from an EMBL/GenBank/DDBJ whole genome shotgun (WGS) entry which is preliminary data.</text>
</comment>
<name>A0AAD1U485_EUPCR</name>
<accession>A0AAD1U485</accession>
<proteinExistence type="predicted"/>
<gene>
    <name evidence="1" type="ORF">ECRASSUSDP1_LOCUS3324</name>
</gene>
<evidence type="ECO:0000313" key="2">
    <source>
        <dbReference type="Proteomes" id="UP001295684"/>
    </source>
</evidence>
<protein>
    <submittedName>
        <fullName evidence="1">Uncharacterized protein</fullName>
    </submittedName>
</protein>
<keyword evidence="2" id="KW-1185">Reference proteome</keyword>
<dbReference type="Proteomes" id="UP001295684">
    <property type="component" value="Unassembled WGS sequence"/>
</dbReference>
<dbReference type="EMBL" id="CAMPGE010003183">
    <property type="protein sequence ID" value="CAI2362007.1"/>
    <property type="molecule type" value="Genomic_DNA"/>
</dbReference>
<sequence>MKKYSRPGKVNYIRPRPLMKNSVRFKVEKKSKKEEVAIPKSYKATKEEKKLDLKKIYPEYMTFVSNQYQDCEEKTIYNWNIIANFILKANFEKYKSAPPRKKKESSKFIREDLITTSSKSNKVKVFSPEKSSFSTGKLNLDHKISNFLKQEEREKLIQKSFRLSSFHAHNFLKENGSQHA</sequence>
<organism evidence="1 2">
    <name type="scientific">Euplotes crassus</name>
    <dbReference type="NCBI Taxonomy" id="5936"/>
    <lineage>
        <taxon>Eukaryota</taxon>
        <taxon>Sar</taxon>
        <taxon>Alveolata</taxon>
        <taxon>Ciliophora</taxon>
        <taxon>Intramacronucleata</taxon>
        <taxon>Spirotrichea</taxon>
        <taxon>Hypotrichia</taxon>
        <taxon>Euplotida</taxon>
        <taxon>Euplotidae</taxon>
        <taxon>Moneuplotes</taxon>
    </lineage>
</organism>
<reference evidence="1" key="1">
    <citation type="submission" date="2023-07" db="EMBL/GenBank/DDBJ databases">
        <authorList>
            <consortium name="AG Swart"/>
            <person name="Singh M."/>
            <person name="Singh A."/>
            <person name="Seah K."/>
            <person name="Emmerich C."/>
        </authorList>
    </citation>
    <scope>NUCLEOTIDE SEQUENCE</scope>
    <source>
        <strain evidence="1">DP1</strain>
    </source>
</reference>
<dbReference type="AlphaFoldDB" id="A0AAD1U485"/>